<dbReference type="SMART" id="SM00355">
    <property type="entry name" value="ZnF_C2H2"/>
    <property type="match status" value="5"/>
</dbReference>
<evidence type="ECO:0000256" key="8">
    <source>
        <dbReference type="PROSITE-ProRule" id="PRU00042"/>
    </source>
</evidence>
<name>A0A8S1CUZ1_9INSE</name>
<dbReference type="InterPro" id="IPR013087">
    <property type="entry name" value="Znf_C2H2_type"/>
</dbReference>
<dbReference type="PROSITE" id="PS51420">
    <property type="entry name" value="RHO"/>
    <property type="match status" value="1"/>
</dbReference>
<comment type="similarity">
    <text evidence="2">Belongs to the small GTPase superfamily. Rab family.</text>
</comment>
<dbReference type="PROSITE" id="PS51419">
    <property type="entry name" value="RAB"/>
    <property type="match status" value="1"/>
</dbReference>
<evidence type="ECO:0000256" key="2">
    <source>
        <dbReference type="ARBA" id="ARBA00006270"/>
    </source>
</evidence>
<protein>
    <recommendedName>
        <fullName evidence="10">C2H2-type domain-containing protein</fullName>
    </recommendedName>
</protein>
<keyword evidence="8" id="KW-0863">Zinc-finger</keyword>
<reference evidence="11 12" key="1">
    <citation type="submission" date="2020-04" db="EMBL/GenBank/DDBJ databases">
        <authorList>
            <person name="Alioto T."/>
            <person name="Alioto T."/>
            <person name="Gomez Garrido J."/>
        </authorList>
    </citation>
    <scope>NUCLEOTIDE SEQUENCE [LARGE SCALE GENOMIC DNA]</scope>
</reference>
<dbReference type="GO" id="GO:0003924">
    <property type="term" value="F:GTPase activity"/>
    <property type="evidence" value="ECO:0007669"/>
    <property type="project" value="InterPro"/>
</dbReference>
<keyword evidence="8" id="KW-0862">Zinc</keyword>
<feature type="domain" description="C2H2-type" evidence="10">
    <location>
        <begin position="1275"/>
        <end position="1298"/>
    </location>
</feature>
<evidence type="ECO:0000256" key="9">
    <source>
        <dbReference type="SAM" id="MobiDB-lite"/>
    </source>
</evidence>
<comment type="caution">
    <text evidence="11">The sequence shown here is derived from an EMBL/GenBank/DDBJ whole genome shotgun (WGS) entry which is preliminary data.</text>
</comment>
<keyword evidence="3" id="KW-0547">Nucleotide-binding</keyword>
<gene>
    <name evidence="11" type="ORF">CLODIP_2_CD09506</name>
</gene>
<keyword evidence="8" id="KW-0479">Metal-binding</keyword>
<feature type="compositionally biased region" description="Pro residues" evidence="9">
    <location>
        <begin position="859"/>
        <end position="876"/>
    </location>
</feature>
<evidence type="ECO:0000256" key="4">
    <source>
        <dbReference type="ARBA" id="ARBA00023134"/>
    </source>
</evidence>
<feature type="region of interest" description="Disordered" evidence="9">
    <location>
        <begin position="438"/>
        <end position="457"/>
    </location>
</feature>
<dbReference type="Pfam" id="PF00071">
    <property type="entry name" value="Ras"/>
    <property type="match status" value="1"/>
</dbReference>
<dbReference type="SUPFAM" id="SSF52540">
    <property type="entry name" value="P-loop containing nucleoside triphosphate hydrolases"/>
    <property type="match status" value="1"/>
</dbReference>
<dbReference type="PROSITE" id="PS00028">
    <property type="entry name" value="ZINC_FINGER_C2H2_1"/>
    <property type="match status" value="2"/>
</dbReference>
<dbReference type="Proteomes" id="UP000494165">
    <property type="component" value="Unassembled WGS sequence"/>
</dbReference>
<dbReference type="SMART" id="SM00173">
    <property type="entry name" value="RAS"/>
    <property type="match status" value="1"/>
</dbReference>
<dbReference type="InterPro" id="IPR050209">
    <property type="entry name" value="Rab_GTPases_membrane_traffic"/>
</dbReference>
<accession>A0A8S1CUZ1</accession>
<evidence type="ECO:0000256" key="7">
    <source>
        <dbReference type="ARBA" id="ARBA00023289"/>
    </source>
</evidence>
<dbReference type="SMART" id="SM00175">
    <property type="entry name" value="RAB"/>
    <property type="match status" value="1"/>
</dbReference>
<dbReference type="NCBIfam" id="TIGR00231">
    <property type="entry name" value="small_GTP"/>
    <property type="match status" value="1"/>
</dbReference>
<dbReference type="EMBL" id="CADEPI010000074">
    <property type="protein sequence ID" value="CAB3372597.1"/>
    <property type="molecule type" value="Genomic_DNA"/>
</dbReference>
<comment type="subcellular location">
    <subcellularLocation>
        <location evidence="1">Recycling endosome membrane</location>
        <topology evidence="1">Lipid-anchor</topology>
    </subcellularLocation>
</comment>
<dbReference type="PROSITE" id="PS51421">
    <property type="entry name" value="RAS"/>
    <property type="match status" value="1"/>
</dbReference>
<evidence type="ECO:0000256" key="1">
    <source>
        <dbReference type="ARBA" id="ARBA00004139"/>
    </source>
</evidence>
<evidence type="ECO:0000256" key="3">
    <source>
        <dbReference type="ARBA" id="ARBA00022741"/>
    </source>
</evidence>
<dbReference type="PROSITE" id="PS50157">
    <property type="entry name" value="ZINC_FINGER_C2H2_2"/>
    <property type="match status" value="2"/>
</dbReference>
<dbReference type="SMART" id="SM00174">
    <property type="entry name" value="RHO"/>
    <property type="match status" value="1"/>
</dbReference>
<dbReference type="GO" id="GO:0055038">
    <property type="term" value="C:recycling endosome membrane"/>
    <property type="evidence" value="ECO:0007669"/>
    <property type="project" value="UniProtKB-SubCell"/>
</dbReference>
<feature type="compositionally biased region" description="Basic and acidic residues" evidence="9">
    <location>
        <begin position="896"/>
        <end position="905"/>
    </location>
</feature>
<feature type="region of interest" description="Disordered" evidence="9">
    <location>
        <begin position="1062"/>
        <end position="1083"/>
    </location>
</feature>
<evidence type="ECO:0000259" key="10">
    <source>
        <dbReference type="PROSITE" id="PS50157"/>
    </source>
</evidence>
<feature type="region of interest" description="Disordered" evidence="9">
    <location>
        <begin position="859"/>
        <end position="910"/>
    </location>
</feature>
<feature type="region of interest" description="Disordered" evidence="9">
    <location>
        <begin position="466"/>
        <end position="503"/>
    </location>
</feature>
<keyword evidence="7" id="KW-0636">Prenylation</keyword>
<dbReference type="InterPro" id="IPR027417">
    <property type="entry name" value="P-loop_NTPase"/>
</dbReference>
<keyword evidence="5" id="KW-0472">Membrane</keyword>
<keyword evidence="12" id="KW-1185">Reference proteome</keyword>
<keyword evidence="4" id="KW-0342">GTP-binding</keyword>
<proteinExistence type="inferred from homology"/>
<dbReference type="InterPro" id="IPR005225">
    <property type="entry name" value="Small_GTP-bd"/>
</dbReference>
<evidence type="ECO:0000313" key="12">
    <source>
        <dbReference type="Proteomes" id="UP000494165"/>
    </source>
</evidence>
<dbReference type="Gene3D" id="3.30.160.60">
    <property type="entry name" value="Classic Zinc Finger"/>
    <property type="match status" value="1"/>
</dbReference>
<dbReference type="SMART" id="SM00176">
    <property type="entry name" value="RAN"/>
    <property type="match status" value="1"/>
</dbReference>
<dbReference type="PANTHER" id="PTHR47979">
    <property type="entry name" value="DRAB11-RELATED"/>
    <property type="match status" value="1"/>
</dbReference>
<dbReference type="InterPro" id="IPR001806">
    <property type="entry name" value="Small_GTPase"/>
</dbReference>
<organism evidence="11 12">
    <name type="scientific">Cloeon dipterum</name>
    <dbReference type="NCBI Taxonomy" id="197152"/>
    <lineage>
        <taxon>Eukaryota</taxon>
        <taxon>Metazoa</taxon>
        <taxon>Ecdysozoa</taxon>
        <taxon>Arthropoda</taxon>
        <taxon>Hexapoda</taxon>
        <taxon>Insecta</taxon>
        <taxon>Pterygota</taxon>
        <taxon>Palaeoptera</taxon>
        <taxon>Ephemeroptera</taxon>
        <taxon>Pisciforma</taxon>
        <taxon>Baetidae</taxon>
        <taxon>Cloeon</taxon>
    </lineage>
</organism>
<dbReference type="GO" id="GO:0008270">
    <property type="term" value="F:zinc ion binding"/>
    <property type="evidence" value="ECO:0007669"/>
    <property type="project" value="UniProtKB-KW"/>
</dbReference>
<dbReference type="Gene3D" id="3.40.50.300">
    <property type="entry name" value="P-loop containing nucleotide triphosphate hydrolases"/>
    <property type="match status" value="1"/>
</dbReference>
<evidence type="ECO:0000256" key="5">
    <source>
        <dbReference type="ARBA" id="ARBA00023136"/>
    </source>
</evidence>
<sequence>MSSRDDEYDYLFKVVLIGDSGVGKSNLLSRFTRNEFNVSSKSTIGVEFATKSIQVDGKTIKAQIWDTAGQERYRAITSAYYRGAVGALLVYDIAKHLTYENVERWLRELRDHADQNIVIMLVGNKSDLRHLRAVPTDEAKVFAEKNGLSIIETSALDSTNVETAFQNILTEIFRIVSQKQIREQPDGDTIRPHNSQAMLPNISHCVSSEIYRIVSMRQVDSGMDRRGRNPHDMRPIHVEATTQEESGFKMFLTQEISRWQKSTFKNANIYNALKLQPSSEMSSLQGILLSPPFLAVPSCGKKSKKKKNGTLNGFPGTSKIAGKNPDIQFSYNPPELFLDEISADDPQFMELLGIMLEGKSLREDQEIAFEAFVSSLSQYPPEQHKCKSKQLVHMIVKKLIEIDYEGDRDLASSLVSTNSAGCQMLSTEGFLKDRHECDTKSKSGAETGGSASCSNSVSKRSCYQSSKSGTDGSDVIPKHCNCTKQSHPEMKRVRRKRDHNKNPVAKGHFDDIIQILKDDQLRSVVWFQNLLGVVEQLKDAFLNCSTDLKALPQLAAPNGRIKQPSYKIRYGPKRRRRKPSRLRTHRRCGKLRDADCNFLEEYYKYFTFTQHVPSGVDENYEELLHLLLMCTENDEEVASQLGKHGSAIHNLIMCRLLGELSGDFEPAGDSLFNFVEKITTPETARRLNIFMCQYQIDRQNNLKVTDPDCTHNKYLFFGEFVRKIIYWYHNTLMDQRKKLHLPIYSTYSRQRKKLLREQAKISAARNHQNMRNNAVTLGHFKHLVETYKLADQVRASIAADRKLKTAAAAVKGHTCRNVHPDGSVCSHSKAAKDFPVLSDSDSCSESDDEFESVMRRIETPPPQQARGPSTPPPAQPKPVSKKPPKKNRKQERKNKRAAEKLEKARQKATVVKDIPQPKGKPLLPRKKRIATQLCDSLMKTSACTSTTEDDFLEQLDELPIEDNVFRLVWQDGKASLLNISDNELTLVAAKERRKLKGVYIPQLHNERNQISVEEEPSLASTSVDPFDDENTSIIEKQAKICHSPTEEGIVNDIFPVSLQDKNCDDSQPRPSAPKKTKQSSLKSREKFLEIQREVAEKMDRSMEVCLYCKSLFRSTMLYVHIVRHHKSIYIKCNLKKCAGYFFATSQNLEEHVKGNHIENGNIYKKGGQKADKSLAREHTNITVEEDDSGEDESKIMLQTPAIPVQELSLPATDSMVTCNFCLNKFSQFGIALHIRYHHKGVAFPCNPCKAFFKSQLDLKSHYKIKHGPNAPLKASKCVYCYKNFNSRNTMYQHVRKIHLDVMIKCSIKGCGELFSASIVLTERALRSLSRNT</sequence>
<feature type="compositionally biased region" description="Basic residues" evidence="9">
    <location>
        <begin position="879"/>
        <end position="895"/>
    </location>
</feature>
<evidence type="ECO:0000256" key="6">
    <source>
        <dbReference type="ARBA" id="ARBA00023288"/>
    </source>
</evidence>
<evidence type="ECO:0000313" key="11">
    <source>
        <dbReference type="EMBL" id="CAB3372597.1"/>
    </source>
</evidence>
<keyword evidence="6" id="KW-0449">Lipoprotein</keyword>
<dbReference type="GO" id="GO:0005525">
    <property type="term" value="F:GTP binding"/>
    <property type="evidence" value="ECO:0007669"/>
    <property type="project" value="UniProtKB-KW"/>
</dbReference>
<dbReference type="FunFam" id="3.40.50.300:FF:000085">
    <property type="entry name" value="Putative ras-related protein rab-11a"/>
    <property type="match status" value="1"/>
</dbReference>
<dbReference type="PRINTS" id="PR00449">
    <property type="entry name" value="RASTRNSFRMNG"/>
</dbReference>
<feature type="domain" description="C2H2-type" evidence="10">
    <location>
        <begin position="1243"/>
        <end position="1271"/>
    </location>
</feature>
<dbReference type="CDD" id="cd01868">
    <property type="entry name" value="Rab11_like"/>
    <property type="match status" value="1"/>
</dbReference>